<accession>A0A382BAJ1</accession>
<dbReference type="EMBL" id="UINC01028757">
    <property type="protein sequence ID" value="SVB10312.1"/>
    <property type="molecule type" value="Genomic_DNA"/>
</dbReference>
<evidence type="ECO:0000256" key="2">
    <source>
        <dbReference type="ARBA" id="ARBA00023033"/>
    </source>
</evidence>
<dbReference type="InterPro" id="IPR011251">
    <property type="entry name" value="Luciferase-like_dom"/>
</dbReference>
<gene>
    <name evidence="4" type="ORF">METZ01_LOCUS163166</name>
</gene>
<dbReference type="PANTHER" id="PTHR30137">
    <property type="entry name" value="LUCIFERASE-LIKE MONOOXYGENASE"/>
    <property type="match status" value="1"/>
</dbReference>
<feature type="domain" description="Luciferase-like" evidence="3">
    <location>
        <begin position="25"/>
        <end position="341"/>
    </location>
</feature>
<dbReference type="AlphaFoldDB" id="A0A382BAJ1"/>
<dbReference type="SUPFAM" id="SSF51679">
    <property type="entry name" value="Bacterial luciferase-like"/>
    <property type="match status" value="1"/>
</dbReference>
<dbReference type="GO" id="GO:0005829">
    <property type="term" value="C:cytosol"/>
    <property type="evidence" value="ECO:0007669"/>
    <property type="project" value="TreeGrafter"/>
</dbReference>
<dbReference type="Gene3D" id="3.20.20.30">
    <property type="entry name" value="Luciferase-like domain"/>
    <property type="match status" value="1"/>
</dbReference>
<keyword evidence="2" id="KW-0503">Monooxygenase</keyword>
<evidence type="ECO:0000313" key="4">
    <source>
        <dbReference type="EMBL" id="SVB10312.1"/>
    </source>
</evidence>
<dbReference type="GO" id="GO:0004497">
    <property type="term" value="F:monooxygenase activity"/>
    <property type="evidence" value="ECO:0007669"/>
    <property type="project" value="UniProtKB-KW"/>
</dbReference>
<dbReference type="Pfam" id="PF00296">
    <property type="entry name" value="Bac_luciferase"/>
    <property type="match status" value="1"/>
</dbReference>
<dbReference type="InterPro" id="IPR036661">
    <property type="entry name" value="Luciferase-like_sf"/>
</dbReference>
<dbReference type="GO" id="GO:0016705">
    <property type="term" value="F:oxidoreductase activity, acting on paired donors, with incorporation or reduction of molecular oxygen"/>
    <property type="evidence" value="ECO:0007669"/>
    <property type="project" value="InterPro"/>
</dbReference>
<organism evidence="4">
    <name type="scientific">marine metagenome</name>
    <dbReference type="NCBI Taxonomy" id="408172"/>
    <lineage>
        <taxon>unclassified sequences</taxon>
        <taxon>metagenomes</taxon>
        <taxon>ecological metagenomes</taxon>
    </lineage>
</organism>
<name>A0A382BAJ1_9ZZZZ</name>
<proteinExistence type="predicted"/>
<dbReference type="PANTHER" id="PTHR30137:SF8">
    <property type="entry name" value="BLR5498 PROTEIN"/>
    <property type="match status" value="1"/>
</dbReference>
<protein>
    <recommendedName>
        <fullName evidence="3">Luciferase-like domain-containing protein</fullName>
    </recommendedName>
</protein>
<dbReference type="InterPro" id="IPR050766">
    <property type="entry name" value="Bact_Lucif_Oxidored"/>
</dbReference>
<sequence>MQESKIYRSGEMFARRRPIRRTIKMRFGLFQSVQLPDPKSEVRYYKEALEQIQWAEKLGFDSAWITEHHFSRHGIVSSTLTVLAYLAGVTDTIRLGTAVTVLPFHNPIQVAEEAATVDLLSNGRLDFGVGRGFQWGEYNKLNIPMDEASRRFEESMEVITKAWSQDEPFDHEGEFWRFNDMTIHPRPVQDPYPPVWVAASSPASLERVARNDWNLMIGQGEPFDQVAQQVASYSTAVGEAGFEYSPKRVVVARPMYTATSEEMAREDTKAPFMWFKQTGQEVGSPPENRTELLPDEFSSYRRRFSRDSGFDYDDMFDNVALFGPPGQIAEKVEKLRQSGVENLIFFINYGGIEHRKVMNSLELFAKEVMPQFAD</sequence>
<keyword evidence="1" id="KW-0560">Oxidoreductase</keyword>
<evidence type="ECO:0000256" key="1">
    <source>
        <dbReference type="ARBA" id="ARBA00023002"/>
    </source>
</evidence>
<reference evidence="4" key="1">
    <citation type="submission" date="2018-05" db="EMBL/GenBank/DDBJ databases">
        <authorList>
            <person name="Lanie J.A."/>
            <person name="Ng W.-L."/>
            <person name="Kazmierczak K.M."/>
            <person name="Andrzejewski T.M."/>
            <person name="Davidsen T.M."/>
            <person name="Wayne K.J."/>
            <person name="Tettelin H."/>
            <person name="Glass J.I."/>
            <person name="Rusch D."/>
            <person name="Podicherti R."/>
            <person name="Tsui H.-C.T."/>
            <person name="Winkler M.E."/>
        </authorList>
    </citation>
    <scope>NUCLEOTIDE SEQUENCE</scope>
</reference>
<evidence type="ECO:0000259" key="3">
    <source>
        <dbReference type="Pfam" id="PF00296"/>
    </source>
</evidence>